<feature type="region of interest" description="Disordered" evidence="1">
    <location>
        <begin position="194"/>
        <end position="224"/>
    </location>
</feature>
<dbReference type="Gene3D" id="3.40.50.720">
    <property type="entry name" value="NAD(P)-binding Rossmann-like Domain"/>
    <property type="match status" value="1"/>
</dbReference>
<evidence type="ECO:0000313" key="3">
    <source>
        <dbReference type="EMBL" id="MDT0263141.1"/>
    </source>
</evidence>
<feature type="domain" description="Saccharopine dehydrogenase NADP binding" evidence="2">
    <location>
        <begin position="8"/>
        <end position="130"/>
    </location>
</feature>
<dbReference type="EMBL" id="JAVREH010000029">
    <property type="protein sequence ID" value="MDT0263141.1"/>
    <property type="molecule type" value="Genomic_DNA"/>
</dbReference>
<dbReference type="SUPFAM" id="SSF51735">
    <property type="entry name" value="NAD(P)-binding Rossmann-fold domains"/>
    <property type="match status" value="1"/>
</dbReference>
<dbReference type="InterPro" id="IPR005097">
    <property type="entry name" value="Sacchrp_dh_NADP-bd"/>
</dbReference>
<organism evidence="3 4">
    <name type="scientific">Jatrophihabitans lederbergiae</name>
    <dbReference type="NCBI Taxonomy" id="3075547"/>
    <lineage>
        <taxon>Bacteria</taxon>
        <taxon>Bacillati</taxon>
        <taxon>Actinomycetota</taxon>
        <taxon>Actinomycetes</taxon>
        <taxon>Jatrophihabitantales</taxon>
        <taxon>Jatrophihabitantaceae</taxon>
        <taxon>Jatrophihabitans</taxon>
    </lineage>
</organism>
<dbReference type="Proteomes" id="UP001183176">
    <property type="component" value="Unassembled WGS sequence"/>
</dbReference>
<dbReference type="PANTHER" id="PTHR12286:SF5">
    <property type="entry name" value="SACCHAROPINE DEHYDROGENASE-LIKE OXIDOREDUCTASE"/>
    <property type="match status" value="1"/>
</dbReference>
<dbReference type="InterPro" id="IPR051276">
    <property type="entry name" value="Saccharopine_DH-like_oxidrdct"/>
</dbReference>
<sequence>MADRTYDIVLFGASGFTGELTADYLARHVPAGCRWALAGRNRGKLEAVRSRLAAVDAGLAKLPLLLADVTDAESLRAVAEASRVVISTVGPYIIHGEPLVAACATAGTDYVDLTGEQEFVDLMYARHHETAVRTGVRLVHCCGFDSIPHDLGVYFTVGQLPEDVPITVYGVVRAGGMPSGGTLRSVVAALSRQRNGATAGQARRALERSQPGQGARRSQAVATRPRREDGLWLLPLPTIDPQIVARSGRVLPRYGPDFTYHHYVGVRRLPVAVATALGVTALAGVVKVRPARELLLRRIPESSGPSPERRAKGWFTVRFTATGGGQRVVTEVSGGDPGYGETSKMLAESALSLAFDELPDTAGQVTTAVAMGDALTGRLTAAGLTFRTVRAGSADR</sequence>
<comment type="caution">
    <text evidence="3">The sequence shown here is derived from an EMBL/GenBank/DDBJ whole genome shotgun (WGS) entry which is preliminary data.</text>
</comment>
<proteinExistence type="predicted"/>
<dbReference type="Pfam" id="PF03435">
    <property type="entry name" value="Sacchrp_dh_NADP"/>
    <property type="match status" value="1"/>
</dbReference>
<dbReference type="InterPro" id="IPR036291">
    <property type="entry name" value="NAD(P)-bd_dom_sf"/>
</dbReference>
<reference evidence="4" key="1">
    <citation type="submission" date="2023-07" db="EMBL/GenBank/DDBJ databases">
        <title>30 novel species of actinomycetes from the DSMZ collection.</title>
        <authorList>
            <person name="Nouioui I."/>
        </authorList>
    </citation>
    <scope>NUCLEOTIDE SEQUENCE [LARGE SCALE GENOMIC DNA]</scope>
    <source>
        <strain evidence="4">DSM 44399</strain>
    </source>
</reference>
<evidence type="ECO:0000256" key="1">
    <source>
        <dbReference type="SAM" id="MobiDB-lite"/>
    </source>
</evidence>
<dbReference type="RefSeq" id="WP_311424288.1">
    <property type="nucleotide sequence ID" value="NZ_JAVREH010000029.1"/>
</dbReference>
<evidence type="ECO:0000313" key="4">
    <source>
        <dbReference type="Proteomes" id="UP001183176"/>
    </source>
</evidence>
<keyword evidence="4" id="KW-1185">Reference proteome</keyword>
<protein>
    <submittedName>
        <fullName evidence="3">Saccharopine dehydrogenase NADP-binding domain-containing protein</fullName>
    </submittedName>
</protein>
<gene>
    <name evidence="3" type="ORF">RM423_17270</name>
</gene>
<name>A0ABU2JDS4_9ACTN</name>
<accession>A0ABU2JDS4</accession>
<dbReference type="PANTHER" id="PTHR12286">
    <property type="entry name" value="SACCHAROPINE DEHYDROGENASE-LIKE OXIDOREDUCTASE"/>
    <property type="match status" value="1"/>
</dbReference>
<evidence type="ECO:0000259" key="2">
    <source>
        <dbReference type="Pfam" id="PF03435"/>
    </source>
</evidence>